<dbReference type="EMBL" id="JBHTIF010000002">
    <property type="protein sequence ID" value="MFD0726590.1"/>
    <property type="molecule type" value="Genomic_DNA"/>
</dbReference>
<protein>
    <recommendedName>
        <fullName evidence="4">UBA domain-containing protein</fullName>
    </recommendedName>
</protein>
<feature type="compositionally biased region" description="Polar residues" evidence="1">
    <location>
        <begin position="524"/>
        <end position="557"/>
    </location>
</feature>
<feature type="compositionally biased region" description="Polar residues" evidence="1">
    <location>
        <begin position="114"/>
        <end position="201"/>
    </location>
</feature>
<feature type="compositionally biased region" description="Low complexity" evidence="1">
    <location>
        <begin position="210"/>
        <end position="221"/>
    </location>
</feature>
<evidence type="ECO:0000313" key="3">
    <source>
        <dbReference type="Proteomes" id="UP001597110"/>
    </source>
</evidence>
<feature type="compositionally biased region" description="Polar residues" evidence="1">
    <location>
        <begin position="95"/>
        <end position="104"/>
    </location>
</feature>
<reference evidence="3" key="1">
    <citation type="journal article" date="2019" name="Int. J. Syst. Evol. Microbiol.">
        <title>The Global Catalogue of Microorganisms (GCM) 10K type strain sequencing project: providing services to taxonomists for standard genome sequencing and annotation.</title>
        <authorList>
            <consortium name="The Broad Institute Genomics Platform"/>
            <consortium name="The Broad Institute Genome Sequencing Center for Infectious Disease"/>
            <person name="Wu L."/>
            <person name="Ma J."/>
        </authorList>
    </citation>
    <scope>NUCLEOTIDE SEQUENCE [LARGE SCALE GENOMIC DNA]</scope>
    <source>
        <strain evidence="3">CCUG 55585</strain>
    </source>
</reference>
<feature type="compositionally biased region" description="Polar residues" evidence="1">
    <location>
        <begin position="28"/>
        <end position="38"/>
    </location>
</feature>
<feature type="compositionally biased region" description="Basic and acidic residues" evidence="1">
    <location>
        <begin position="1"/>
        <end position="12"/>
    </location>
</feature>
<evidence type="ECO:0000313" key="2">
    <source>
        <dbReference type="EMBL" id="MFD0726590.1"/>
    </source>
</evidence>
<accession>A0ABW2YEF1</accession>
<feature type="compositionally biased region" description="Low complexity" evidence="1">
    <location>
        <begin position="39"/>
        <end position="79"/>
    </location>
</feature>
<evidence type="ECO:0000256" key="1">
    <source>
        <dbReference type="SAM" id="MobiDB-lite"/>
    </source>
</evidence>
<dbReference type="Proteomes" id="UP001597110">
    <property type="component" value="Unassembled WGS sequence"/>
</dbReference>
<proteinExistence type="predicted"/>
<feature type="region of interest" description="Disordered" evidence="1">
    <location>
        <begin position="524"/>
        <end position="579"/>
    </location>
</feature>
<organism evidence="2 3">
    <name type="scientific">Lysobacter brunescens</name>
    <dbReference type="NCBI Taxonomy" id="262323"/>
    <lineage>
        <taxon>Bacteria</taxon>
        <taxon>Pseudomonadati</taxon>
        <taxon>Pseudomonadota</taxon>
        <taxon>Gammaproteobacteria</taxon>
        <taxon>Lysobacterales</taxon>
        <taxon>Lysobacteraceae</taxon>
        <taxon>Lysobacter</taxon>
    </lineage>
</organism>
<name>A0ABW2YEF1_9GAMM</name>
<evidence type="ECO:0008006" key="4">
    <source>
        <dbReference type="Google" id="ProtNLM"/>
    </source>
</evidence>
<feature type="compositionally biased region" description="Basic and acidic residues" evidence="1">
    <location>
        <begin position="563"/>
        <end position="579"/>
    </location>
</feature>
<feature type="region of interest" description="Disordered" evidence="1">
    <location>
        <begin position="1"/>
        <end position="223"/>
    </location>
</feature>
<keyword evidence="3" id="KW-1185">Reference proteome</keyword>
<gene>
    <name evidence="2" type="ORF">ACFQ0E_13395</name>
</gene>
<sequence length="579" mass="63304">MSNGSGRDDGPPVRKKQKLDNGVPVTPTGVTQRQQSSATTLTPQPQFMQPQTPFVPFPSSQFSSFQFSSFSQPTSRPQSKSLVQRPSPQPPLFGQGTSPSFGQNTPPPSFFPFVQSTPSSNPFSFGQNTPSPNPFSFMQNTPSQNPFSFMQNTPSQNPFSLMQSTPSQNPFSLMQSTPSQNPFSFVQNTPSSNPFSFGSNTPTPPVQNRPSLSSPIQSPQQNTTPNLAFPPILSTPSNQNSTVPNVVSTPPVDFSKMDLHDSVNKSGLWQMTGKRLDAVNKQVSPYVKSKSPSNDMIRIDSVTGSNESWGNSADENVRTQMLRDNRGKMTDLEAEASFNQRSHQATLVWKTGSSTLTQYNMGSDATVPISSHTPGIKNQSVPGTKGALTKEHAHRDILRVDVVKATLEDDKRGSHDVPIVSKLATVQLMMSPKEELMTVRDKVVNSKTPIISQFKDIGTMSDGVGSNFDKFADRVQVVRETEKMHAAKNLLISGHRSLVPKGHQDLLEKSGGDVEGAMRLLHAESTSQSPTMTFNTATNSQTDRLDQQSLSQMSKQTVGRPRALSDPRRISAPKFDFKN</sequence>
<comment type="caution">
    <text evidence="2">The sequence shown here is derived from an EMBL/GenBank/DDBJ whole genome shotgun (WGS) entry which is preliminary data.</text>
</comment>